<evidence type="ECO:0000313" key="1">
    <source>
        <dbReference type="EMBL" id="TGK96612.1"/>
    </source>
</evidence>
<dbReference type="Proteomes" id="UP000297891">
    <property type="component" value="Unassembled WGS sequence"/>
</dbReference>
<dbReference type="Pfam" id="PF09986">
    <property type="entry name" value="DUF2225"/>
    <property type="match status" value="1"/>
</dbReference>
<reference evidence="1" key="1">
    <citation type="journal article" date="2019" name="PLoS Negl. Trop. Dis.">
        <title>Revisiting the worldwide diversity of Leptospira species in the environment.</title>
        <authorList>
            <person name="Vincent A.T."/>
            <person name="Schiettekatte O."/>
            <person name="Bourhy P."/>
            <person name="Veyrier F.J."/>
            <person name="Picardeau M."/>
        </authorList>
    </citation>
    <scope>NUCLEOTIDE SEQUENCE [LARGE SCALE GENOMIC DNA]</scope>
    <source>
        <strain evidence="1">201800277</strain>
    </source>
</reference>
<sequence>MSLAAAQSKKVSFRAKESTACPICDENHQKEQMFQGGGRLIAGKLAQDLRRLYEKNRKFGRVSPLDYVMSVCPRCLYSSFPKDWNALNPADNEAIRMATDSRRSYIEKILGPLDFTGDRQIALGAASYLLGMDCYQLRGASVAPTPKKAVCAIRAAWYFSDLHDEFPHIGYDKIRDLLYQKAAVIYGYTLELMQNGNEPVDQAAGMLGPDTDNNWGFDGVIYLNAFLTKKFKDQMAPKPEDQVLLLSRAKRTLARLYGSGKASKGKPGPIVEMTRELYDEYNAILEAMGGEK</sequence>
<dbReference type="RefSeq" id="WP_100789789.1">
    <property type="nucleotide sequence ID" value="NZ_NPDQ01000002.1"/>
</dbReference>
<organism evidence="1 2">
    <name type="scientific">Leptospira brenneri</name>
    <dbReference type="NCBI Taxonomy" id="2023182"/>
    <lineage>
        <taxon>Bacteria</taxon>
        <taxon>Pseudomonadati</taxon>
        <taxon>Spirochaetota</taxon>
        <taxon>Spirochaetia</taxon>
        <taxon>Leptospirales</taxon>
        <taxon>Leptospiraceae</taxon>
        <taxon>Leptospira</taxon>
    </lineage>
</organism>
<dbReference type="AlphaFoldDB" id="A0A2M9Y4K2"/>
<protein>
    <submittedName>
        <fullName evidence="1">DUF2225 domain-containing protein</fullName>
    </submittedName>
</protein>
<dbReference type="OrthoDB" id="367491at2"/>
<evidence type="ECO:0000313" key="2">
    <source>
        <dbReference type="Proteomes" id="UP000297891"/>
    </source>
</evidence>
<name>A0A2M9Y4K2_9LEPT</name>
<keyword evidence="2" id="KW-1185">Reference proteome</keyword>
<proteinExistence type="predicted"/>
<dbReference type="EMBL" id="RQFP01000001">
    <property type="protein sequence ID" value="TGK96612.1"/>
    <property type="molecule type" value="Genomic_DNA"/>
</dbReference>
<comment type="caution">
    <text evidence="1">The sequence shown here is derived from an EMBL/GenBank/DDBJ whole genome shotgun (WGS) entry which is preliminary data.</text>
</comment>
<dbReference type="InterPro" id="IPR018708">
    <property type="entry name" value="DUF2225"/>
</dbReference>
<gene>
    <name evidence="1" type="ORF">EHQ30_08450</name>
</gene>
<accession>A0A2M9Y4K2</accession>